<comment type="caution">
    <text evidence="1">The sequence shown here is derived from an EMBL/GenBank/DDBJ whole genome shotgun (WGS) entry which is preliminary data.</text>
</comment>
<organism evidence="1 2">
    <name type="scientific">Leeia speluncae</name>
    <dbReference type="NCBI Taxonomy" id="2884804"/>
    <lineage>
        <taxon>Bacteria</taxon>
        <taxon>Pseudomonadati</taxon>
        <taxon>Pseudomonadota</taxon>
        <taxon>Betaproteobacteria</taxon>
        <taxon>Neisseriales</taxon>
        <taxon>Leeiaceae</taxon>
        <taxon>Leeia</taxon>
    </lineage>
</organism>
<keyword evidence="2" id="KW-1185">Reference proteome</keyword>
<proteinExistence type="predicted"/>
<dbReference type="EMBL" id="JAJBZT010000006">
    <property type="protein sequence ID" value="MCB6184330.1"/>
    <property type="molecule type" value="Genomic_DNA"/>
</dbReference>
<reference evidence="1" key="1">
    <citation type="submission" date="2021-10" db="EMBL/GenBank/DDBJ databases">
        <title>The complete genome sequence of Leeia sp. TBRC 13508.</title>
        <authorList>
            <person name="Charoenyingcharoen P."/>
            <person name="Yukphan P."/>
        </authorList>
    </citation>
    <scope>NUCLEOTIDE SEQUENCE</scope>
    <source>
        <strain evidence="1">TBRC 13508</strain>
    </source>
</reference>
<accession>A0ABS8D809</accession>
<evidence type="ECO:0008006" key="3">
    <source>
        <dbReference type="Google" id="ProtNLM"/>
    </source>
</evidence>
<gene>
    <name evidence="1" type="ORF">LIN78_12320</name>
</gene>
<dbReference type="RefSeq" id="WP_227181141.1">
    <property type="nucleotide sequence ID" value="NZ_JAJBZT010000006.1"/>
</dbReference>
<sequence length="177" mass="20633">MQDKSFFSYPDYINKWSDEQAIIAMLNSWMLFKADFQAFYLKVQETSELHDSILLNPNEVTKAYFRFCHIVDKFPKAVWSKDEQRQVLLGLLHALLSCDVLLTHAEVKAGLDRQAIAALYVMNVYSALCKQATGQVPHLNWDWIQTNWQSFIENMKEHYANGDLMFFNLFEAEHGKA</sequence>
<name>A0ABS8D809_9NEIS</name>
<dbReference type="Proteomes" id="UP001165395">
    <property type="component" value="Unassembled WGS sequence"/>
</dbReference>
<evidence type="ECO:0000313" key="1">
    <source>
        <dbReference type="EMBL" id="MCB6184330.1"/>
    </source>
</evidence>
<evidence type="ECO:0000313" key="2">
    <source>
        <dbReference type="Proteomes" id="UP001165395"/>
    </source>
</evidence>
<protein>
    <recommendedName>
        <fullName evidence="3">Globin</fullName>
    </recommendedName>
</protein>